<dbReference type="Gene3D" id="1.20.1550.10">
    <property type="entry name" value="DsbB-like"/>
    <property type="match status" value="1"/>
</dbReference>
<reference evidence="6 7" key="1">
    <citation type="submission" date="2014-03" db="EMBL/GenBank/DDBJ databases">
        <title>Bradyrhizobium valentinum sp. nov., isolated from effective nodules of Lupinus mariae-josephae, a lupine endemic of basic-lime soils in Eastern Spain.</title>
        <authorList>
            <person name="Duran D."/>
            <person name="Rey L."/>
            <person name="Navarro A."/>
            <person name="Busquets A."/>
            <person name="Imperial J."/>
            <person name="Ruiz-Argueso T."/>
        </authorList>
    </citation>
    <scope>NUCLEOTIDE SEQUENCE [LARGE SCALE GENOMIC DNA]</scope>
    <source>
        <strain evidence="6 7">LmjM3</strain>
    </source>
</reference>
<dbReference type="Proteomes" id="UP000051913">
    <property type="component" value="Unassembled WGS sequence"/>
</dbReference>
<feature type="transmembrane region" description="Helical" evidence="5">
    <location>
        <begin position="66"/>
        <end position="85"/>
    </location>
</feature>
<accession>A0A0R3LIA2</accession>
<feature type="transmembrane region" description="Helical" evidence="5">
    <location>
        <begin position="105"/>
        <end position="125"/>
    </location>
</feature>
<dbReference type="RefSeq" id="WP_057851503.1">
    <property type="nucleotide sequence ID" value="NZ_LLXX01000118.1"/>
</dbReference>
<dbReference type="SUPFAM" id="SSF158442">
    <property type="entry name" value="DsbB-like"/>
    <property type="match status" value="1"/>
</dbReference>
<evidence type="ECO:0000256" key="1">
    <source>
        <dbReference type="ARBA" id="ARBA00004141"/>
    </source>
</evidence>
<keyword evidence="3 5" id="KW-1133">Transmembrane helix</keyword>
<feature type="transmembrane region" description="Helical" evidence="5">
    <location>
        <begin position="42"/>
        <end position="59"/>
    </location>
</feature>
<keyword evidence="4 5" id="KW-0472">Membrane</keyword>
<dbReference type="InterPro" id="IPR003752">
    <property type="entry name" value="DiS_bond_form_DsbB/BdbC"/>
</dbReference>
<keyword evidence="2 5" id="KW-0812">Transmembrane</keyword>
<protein>
    <submittedName>
        <fullName evidence="6">Disulfide bond formation protein B</fullName>
    </submittedName>
</protein>
<comment type="subcellular location">
    <subcellularLocation>
        <location evidence="1">Membrane</location>
        <topology evidence="1">Multi-pass membrane protein</topology>
    </subcellularLocation>
</comment>
<proteinExistence type="predicted"/>
<comment type="caution">
    <text evidence="6">The sequence shown here is derived from an EMBL/GenBank/DDBJ whole genome shotgun (WGS) entry which is preliminary data.</text>
</comment>
<dbReference type="GO" id="GO:0006457">
    <property type="term" value="P:protein folding"/>
    <property type="evidence" value="ECO:0007669"/>
    <property type="project" value="InterPro"/>
</dbReference>
<evidence type="ECO:0000256" key="3">
    <source>
        <dbReference type="ARBA" id="ARBA00022989"/>
    </source>
</evidence>
<dbReference type="GO" id="GO:0015035">
    <property type="term" value="F:protein-disulfide reductase activity"/>
    <property type="evidence" value="ECO:0007669"/>
    <property type="project" value="InterPro"/>
</dbReference>
<dbReference type="GO" id="GO:0016020">
    <property type="term" value="C:membrane"/>
    <property type="evidence" value="ECO:0007669"/>
    <property type="project" value="UniProtKB-SubCell"/>
</dbReference>
<dbReference type="AlphaFoldDB" id="A0A0R3LIA2"/>
<evidence type="ECO:0000256" key="4">
    <source>
        <dbReference type="ARBA" id="ARBA00023136"/>
    </source>
</evidence>
<name>A0A0R3LIA2_9BRAD</name>
<evidence type="ECO:0000313" key="7">
    <source>
        <dbReference type="Proteomes" id="UP000051913"/>
    </source>
</evidence>
<sequence>MTQARAITLNALSLYAVALVLAAAYAAQFIVHELPCPLCLLQRILFAALAVGPILNIRFGPRPSHYAMSLLAAVAGAAASTRQVLLHILPGDAGYGSALLGYHYYTWALIGFIAAIILIAAVMLFDRQFEDDGAVLPATGGIFAQIAVWLVIMLTVANVVTTLLECGFGACADNPLVYEMLERAA</sequence>
<dbReference type="STRING" id="1518501.CQ10_23050"/>
<dbReference type="OrthoDB" id="3711263at2"/>
<evidence type="ECO:0000313" key="6">
    <source>
        <dbReference type="EMBL" id="KRR05549.1"/>
    </source>
</evidence>
<evidence type="ECO:0000256" key="5">
    <source>
        <dbReference type="SAM" id="Phobius"/>
    </source>
</evidence>
<keyword evidence="7" id="KW-1185">Reference proteome</keyword>
<feature type="transmembrane region" description="Helical" evidence="5">
    <location>
        <begin position="134"/>
        <end position="156"/>
    </location>
</feature>
<gene>
    <name evidence="6" type="ORF">CP49_03435</name>
</gene>
<organism evidence="6 7">
    <name type="scientific">Bradyrhizobium valentinum</name>
    <dbReference type="NCBI Taxonomy" id="1518501"/>
    <lineage>
        <taxon>Bacteria</taxon>
        <taxon>Pseudomonadati</taxon>
        <taxon>Pseudomonadota</taxon>
        <taxon>Alphaproteobacteria</taxon>
        <taxon>Hyphomicrobiales</taxon>
        <taxon>Nitrobacteraceae</taxon>
        <taxon>Bradyrhizobium</taxon>
    </lineage>
</organism>
<dbReference type="InterPro" id="IPR023380">
    <property type="entry name" value="DsbB-like_sf"/>
</dbReference>
<dbReference type="EMBL" id="LLXX01000118">
    <property type="protein sequence ID" value="KRR05549.1"/>
    <property type="molecule type" value="Genomic_DNA"/>
</dbReference>
<evidence type="ECO:0000256" key="2">
    <source>
        <dbReference type="ARBA" id="ARBA00022692"/>
    </source>
</evidence>
<dbReference type="Pfam" id="PF02600">
    <property type="entry name" value="DsbB"/>
    <property type="match status" value="1"/>
</dbReference>